<reference evidence="13" key="1">
    <citation type="submission" date="2020-10" db="EMBL/GenBank/DDBJ databases">
        <authorList>
            <person name="Muller C M."/>
        </authorList>
    </citation>
    <scope>NUCLEOTIDE SEQUENCE</scope>
    <source>
        <strain evidence="13">THUN-12</strain>
    </source>
</reference>
<evidence type="ECO:0000256" key="7">
    <source>
        <dbReference type="ARBA" id="ARBA00022989"/>
    </source>
</evidence>
<accession>A0A9W4GEB1</accession>
<dbReference type="Pfam" id="PF04163">
    <property type="entry name" value="Tht1"/>
    <property type="match status" value="1"/>
</dbReference>
<evidence type="ECO:0000256" key="10">
    <source>
        <dbReference type="ARBA" id="ARBA00023242"/>
    </source>
</evidence>
<dbReference type="GO" id="GO:0031965">
    <property type="term" value="C:nuclear membrane"/>
    <property type="evidence" value="ECO:0007669"/>
    <property type="project" value="UniProtKB-SubCell"/>
</dbReference>
<evidence type="ECO:0000313" key="13">
    <source>
        <dbReference type="EMBL" id="CAD6502389.1"/>
    </source>
</evidence>
<keyword evidence="6 11" id="KW-0256">Endoplasmic reticulum</keyword>
<dbReference type="EMBL" id="CAJHIT010000006">
    <property type="protein sequence ID" value="CAD6502389.1"/>
    <property type="molecule type" value="Genomic_DNA"/>
</dbReference>
<evidence type="ECO:0000313" key="14">
    <source>
        <dbReference type="Proteomes" id="UP000683417"/>
    </source>
</evidence>
<dbReference type="GO" id="GO:0000742">
    <property type="term" value="P:karyogamy involved in conjugation with cellular fusion"/>
    <property type="evidence" value="ECO:0007669"/>
    <property type="project" value="UniProtKB-UniRule"/>
</dbReference>
<comment type="subcellular location">
    <subcellularLocation>
        <location evidence="11">Endoplasmic reticulum membrane</location>
    </subcellularLocation>
    <subcellularLocation>
        <location evidence="11">Nucleus membrane</location>
    </subcellularLocation>
</comment>
<dbReference type="AlphaFoldDB" id="A0A9W4GEB1"/>
<sequence length="504" mass="57184">MILGGIFFLLTAQMLKASIWHRTENSASLSPAEVSSAVSGSTGFDLVELLEPTLPRSQIYEKASLELKRLSGQPICNRVAAKLLINNCKSLNEIDEQNYHSNRGQLQQDQVDAFAATLTMCDMERANFNIPTSCIMFTSNSLLRAADIHKELRFSSHEINECLQGLGKNSKHWATWLSYRDSALLFCRAARLNIERDESISVHQNLTLILKEFTSDLYLDLQSLRSKVARNVDSIESKFKTLDSNSLNWKLTLDNMLKEVLESINSKGFHLEVENITKESIRARIGVEKVFSAILQNNAQMVAKQRQEMEFATSENIQNLKALKKLFSDSDLHAMTLKTKLIEMQNLMVGFQTRQDIAERRAQEIFTHLGNISMLLHDYARDLEQTNLAARDTFNLLRFPFLIISLSRGPLELRLIWLILLVIAGSSTVLMTKKRFVNSSMAANLILIFFGFLVGNLTVSMMHWQWQWQDWINIFLPSSLAALSHIKSTNNSLVDLDSNISSTT</sequence>
<evidence type="ECO:0000256" key="2">
    <source>
        <dbReference type="ARBA" id="ARBA00010473"/>
    </source>
</evidence>
<evidence type="ECO:0000256" key="3">
    <source>
        <dbReference type="ARBA" id="ARBA00022459"/>
    </source>
</evidence>
<dbReference type="Proteomes" id="UP000683417">
    <property type="component" value="Unassembled WGS sequence"/>
</dbReference>
<comment type="caution">
    <text evidence="13">The sequence shown here is derived from an EMBL/GenBank/DDBJ whole genome shotgun (WGS) entry which is preliminary data.</text>
</comment>
<evidence type="ECO:0000256" key="12">
    <source>
        <dbReference type="SAM" id="SignalP"/>
    </source>
</evidence>
<keyword evidence="10 11" id="KW-0539">Nucleus</keyword>
<dbReference type="GO" id="GO:0048288">
    <property type="term" value="P:nuclear membrane fusion involved in karyogamy"/>
    <property type="evidence" value="ECO:0007669"/>
    <property type="project" value="UniProtKB-UniRule"/>
</dbReference>
<feature type="chain" id="PRO_5040802229" evidence="12">
    <location>
        <begin position="18"/>
        <end position="504"/>
    </location>
</feature>
<name>A0A9W4GEB1_BLUGR</name>
<dbReference type="PANTHER" id="PTHR28012">
    <property type="entry name" value="NUCLEAR FUSION PROTEIN KAR5"/>
    <property type="match status" value="1"/>
</dbReference>
<evidence type="ECO:0000256" key="11">
    <source>
        <dbReference type="RuleBase" id="RU368082"/>
    </source>
</evidence>
<keyword evidence="8 11" id="KW-0472">Membrane</keyword>
<keyword evidence="3 11" id="KW-0415">Karyogamy</keyword>
<proteinExistence type="inferred from homology"/>
<organism evidence="13 14">
    <name type="scientific">Blumeria graminis f. sp. triticale</name>
    <dbReference type="NCBI Taxonomy" id="1689686"/>
    <lineage>
        <taxon>Eukaryota</taxon>
        <taxon>Fungi</taxon>
        <taxon>Dikarya</taxon>
        <taxon>Ascomycota</taxon>
        <taxon>Pezizomycotina</taxon>
        <taxon>Leotiomycetes</taxon>
        <taxon>Erysiphales</taxon>
        <taxon>Erysiphaceae</taxon>
        <taxon>Blumeria</taxon>
    </lineage>
</organism>
<evidence type="ECO:0000256" key="4">
    <source>
        <dbReference type="ARBA" id="ARBA00022692"/>
    </source>
</evidence>
<feature type="signal peptide" evidence="12">
    <location>
        <begin position="1"/>
        <end position="17"/>
    </location>
</feature>
<keyword evidence="9" id="KW-0325">Glycoprotein</keyword>
<gene>
    <name evidence="13" type="ORF">BGTH12_LOCUS3747</name>
</gene>
<dbReference type="PANTHER" id="PTHR28012:SF1">
    <property type="entry name" value="NUCLEAR FUSION PROTEIN KAR5"/>
    <property type="match status" value="1"/>
</dbReference>
<comment type="similarity">
    <text evidence="2 11">Belongs to the KAR5 family.</text>
</comment>
<feature type="transmembrane region" description="Helical" evidence="11">
    <location>
        <begin position="415"/>
        <end position="432"/>
    </location>
</feature>
<dbReference type="GO" id="GO:0005789">
    <property type="term" value="C:endoplasmic reticulum membrane"/>
    <property type="evidence" value="ECO:0007669"/>
    <property type="project" value="UniProtKB-SubCell"/>
</dbReference>
<feature type="transmembrane region" description="Helical" evidence="11">
    <location>
        <begin position="444"/>
        <end position="466"/>
    </location>
</feature>
<evidence type="ECO:0000256" key="9">
    <source>
        <dbReference type="ARBA" id="ARBA00023180"/>
    </source>
</evidence>
<evidence type="ECO:0000256" key="8">
    <source>
        <dbReference type="ARBA" id="ARBA00023136"/>
    </source>
</evidence>
<dbReference type="InterPro" id="IPR007292">
    <property type="entry name" value="Nuclear_fusion_Kar5"/>
</dbReference>
<evidence type="ECO:0000256" key="1">
    <source>
        <dbReference type="ARBA" id="ARBA00003389"/>
    </source>
</evidence>
<comment type="function">
    <text evidence="1 11">Required for nuclear membrane fusion during karyogamy.</text>
</comment>
<keyword evidence="4 11" id="KW-0812">Transmembrane</keyword>
<evidence type="ECO:0000256" key="6">
    <source>
        <dbReference type="ARBA" id="ARBA00022824"/>
    </source>
</evidence>
<protein>
    <submittedName>
        <fullName evidence="13">BgTH12-04981</fullName>
    </submittedName>
</protein>
<evidence type="ECO:0000256" key="5">
    <source>
        <dbReference type="ARBA" id="ARBA00022729"/>
    </source>
</evidence>
<keyword evidence="5 11" id="KW-0732">Signal</keyword>
<keyword evidence="7 11" id="KW-1133">Transmembrane helix</keyword>